<dbReference type="EMBL" id="JH597773">
    <property type="protein sequence ID" value="EHQ05417.1"/>
    <property type="molecule type" value="Genomic_DNA"/>
</dbReference>
<dbReference type="Proteomes" id="UP000005737">
    <property type="component" value="Unassembled WGS sequence"/>
</dbReference>
<accession>H2CDB3</accession>
<sequence>MKYFKSTLKRLLVVLGGVIAWHIFFTVMAVYCVFDYTAFVDGLWLKQVKGDIYENLAGVKSLKAWTRCGNIDYHYSVRFTGPNNDQYYRSFDEMVDVASWTEGNYESASKRYSDDRYDYSMMYVSDGPYVIAQPRAEKGVAP</sequence>
<keyword evidence="1" id="KW-0472">Membrane</keyword>
<feature type="transmembrane region" description="Helical" evidence="1">
    <location>
        <begin position="12"/>
        <end position="31"/>
    </location>
</feature>
<evidence type="ECO:0000313" key="2">
    <source>
        <dbReference type="EMBL" id="EHQ05417.1"/>
    </source>
</evidence>
<dbReference type="RefSeq" id="WP_002770007.1">
    <property type="nucleotide sequence ID" value="NZ_JH597773.1"/>
</dbReference>
<organism evidence="2 3">
    <name type="scientific">Leptonema illini DSM 21528</name>
    <dbReference type="NCBI Taxonomy" id="929563"/>
    <lineage>
        <taxon>Bacteria</taxon>
        <taxon>Pseudomonadati</taxon>
        <taxon>Spirochaetota</taxon>
        <taxon>Spirochaetia</taxon>
        <taxon>Leptospirales</taxon>
        <taxon>Leptospiraceae</taxon>
        <taxon>Leptonema</taxon>
    </lineage>
</organism>
<dbReference type="HOGENOM" id="CLU_1813422_0_0_12"/>
<protein>
    <submittedName>
        <fullName evidence="2">Uncharacterized protein</fullName>
    </submittedName>
</protein>
<keyword evidence="1" id="KW-1133">Transmembrane helix</keyword>
<evidence type="ECO:0000256" key="1">
    <source>
        <dbReference type="SAM" id="Phobius"/>
    </source>
</evidence>
<proteinExistence type="predicted"/>
<name>H2CDB3_9LEPT</name>
<evidence type="ECO:0000313" key="3">
    <source>
        <dbReference type="Proteomes" id="UP000005737"/>
    </source>
</evidence>
<dbReference type="AlphaFoldDB" id="H2CDB3"/>
<gene>
    <name evidence="2" type="ORF">Lepil_0715</name>
</gene>
<dbReference type="STRING" id="183.GCA_002009735_00830"/>
<reference evidence="2 3" key="1">
    <citation type="submission" date="2011-10" db="EMBL/GenBank/DDBJ databases">
        <title>The Improved High-Quality Draft genome of Leptonema illini DSM 21528.</title>
        <authorList>
            <consortium name="US DOE Joint Genome Institute (JGI-PGF)"/>
            <person name="Lucas S."/>
            <person name="Copeland A."/>
            <person name="Lapidus A."/>
            <person name="Glavina del Rio T."/>
            <person name="Dalin E."/>
            <person name="Tice H."/>
            <person name="Bruce D."/>
            <person name="Goodwin L."/>
            <person name="Pitluck S."/>
            <person name="Peters L."/>
            <person name="Mikhailova N."/>
            <person name="Held B."/>
            <person name="Kyrpides N."/>
            <person name="Mavromatis K."/>
            <person name="Ivanova N."/>
            <person name="Markowitz V."/>
            <person name="Cheng J.-F."/>
            <person name="Hugenholtz P."/>
            <person name="Woyke T."/>
            <person name="Wu D."/>
            <person name="Gronow S."/>
            <person name="Wellnitz S."/>
            <person name="Brambilla E.-M."/>
            <person name="Klenk H.-P."/>
            <person name="Eisen J.A."/>
        </authorList>
    </citation>
    <scope>NUCLEOTIDE SEQUENCE [LARGE SCALE GENOMIC DNA]</scope>
    <source>
        <strain evidence="2 3">DSM 21528</strain>
    </source>
</reference>
<keyword evidence="3" id="KW-1185">Reference proteome</keyword>
<keyword evidence="1" id="KW-0812">Transmembrane</keyword>